<evidence type="ECO:0000313" key="5">
    <source>
        <dbReference type="Proteomes" id="UP000694865"/>
    </source>
</evidence>
<gene>
    <name evidence="6" type="primary">LOC102810215</name>
</gene>
<name>A0ABM0MHB5_SACKO</name>
<keyword evidence="5" id="KW-1185">Reference proteome</keyword>
<evidence type="ECO:0000256" key="2">
    <source>
        <dbReference type="ARBA" id="ARBA00022803"/>
    </source>
</evidence>
<accession>A0ABM0MHB5</accession>
<dbReference type="PANTHER" id="PTHR10271:SF0">
    <property type="entry name" value="INTERFERON-INDUCED PROTEIN WITH TETRATRICOPEPTIDE REPEATS 5"/>
    <property type="match status" value="1"/>
</dbReference>
<protein>
    <submittedName>
        <fullName evidence="6">Interferon-induced protein with tetratricopeptide repeats 5-like</fullName>
    </submittedName>
</protein>
<evidence type="ECO:0000256" key="4">
    <source>
        <dbReference type="PROSITE-ProRule" id="PRU00339"/>
    </source>
</evidence>
<dbReference type="Pfam" id="PF13181">
    <property type="entry name" value="TPR_8"/>
    <property type="match status" value="1"/>
</dbReference>
<sequence>MSHLDHHLRDNPDYVPVPSKSLRGYLYMSPLHKPGERDPHEALEWFDKALDDTTRMTDKEGQIGDRIVVPADKAHVLFLLGEYEDVKIVITELKKYIHQINRPKAFAYIQAHQAFALSWFGQANIERGIGCFDKALDVLPNQESWLFGKARLHSRHSSTADSGQGASQEEIIYNKILQINETHILAKVYLALNANRRHSDFEAEWHFEKALDYGRDRVTVVQRVAQYYESKNNLNKAMELYNTALAIEPESSFIHYHIGVIYRKMAQKLKAIDRTLVCRLQLDTSTWQ</sequence>
<dbReference type="PROSITE" id="PS50005">
    <property type="entry name" value="TPR"/>
    <property type="match status" value="1"/>
</dbReference>
<dbReference type="RefSeq" id="XP_006819406.1">
    <property type="nucleotide sequence ID" value="XM_006819343.1"/>
</dbReference>
<dbReference type="PANTHER" id="PTHR10271">
    <property type="entry name" value="INTERFERON-INDUCED PROTEIN WITH TETRATRICOPEPTIDE REPEATS"/>
    <property type="match status" value="1"/>
</dbReference>
<keyword evidence="1" id="KW-0677">Repeat</keyword>
<dbReference type="Proteomes" id="UP000694865">
    <property type="component" value="Unplaced"/>
</dbReference>
<reference evidence="6" key="1">
    <citation type="submission" date="2025-08" db="UniProtKB">
        <authorList>
            <consortium name="RefSeq"/>
        </authorList>
    </citation>
    <scope>IDENTIFICATION</scope>
    <source>
        <tissue evidence="6">Testes</tissue>
    </source>
</reference>
<comment type="similarity">
    <text evidence="3">Belongs to the IFIT family.</text>
</comment>
<dbReference type="GeneID" id="102810215"/>
<dbReference type="InterPro" id="IPR011990">
    <property type="entry name" value="TPR-like_helical_dom_sf"/>
</dbReference>
<organism evidence="5 6">
    <name type="scientific">Saccoglossus kowalevskii</name>
    <name type="common">Acorn worm</name>
    <dbReference type="NCBI Taxonomy" id="10224"/>
    <lineage>
        <taxon>Eukaryota</taxon>
        <taxon>Metazoa</taxon>
        <taxon>Hemichordata</taxon>
        <taxon>Enteropneusta</taxon>
        <taxon>Harrimaniidae</taxon>
        <taxon>Saccoglossus</taxon>
    </lineage>
</organism>
<dbReference type="InterPro" id="IPR019734">
    <property type="entry name" value="TPR_rpt"/>
</dbReference>
<dbReference type="SMART" id="SM00028">
    <property type="entry name" value="TPR"/>
    <property type="match status" value="2"/>
</dbReference>
<evidence type="ECO:0000313" key="6">
    <source>
        <dbReference type="RefSeq" id="XP_006819406.1"/>
    </source>
</evidence>
<feature type="repeat" description="TPR" evidence="4">
    <location>
        <begin position="218"/>
        <end position="251"/>
    </location>
</feature>
<dbReference type="SUPFAM" id="SSF48452">
    <property type="entry name" value="TPR-like"/>
    <property type="match status" value="2"/>
</dbReference>
<proteinExistence type="inferred from homology"/>
<evidence type="ECO:0000256" key="3">
    <source>
        <dbReference type="ARBA" id="ARBA00038336"/>
    </source>
</evidence>
<dbReference type="Gene3D" id="1.25.40.10">
    <property type="entry name" value="Tetratricopeptide repeat domain"/>
    <property type="match status" value="1"/>
</dbReference>
<keyword evidence="2 4" id="KW-0802">TPR repeat</keyword>
<evidence type="ECO:0000256" key="1">
    <source>
        <dbReference type="ARBA" id="ARBA00022737"/>
    </source>
</evidence>